<evidence type="ECO:0000313" key="3">
    <source>
        <dbReference type="Proteomes" id="UP001596044"/>
    </source>
</evidence>
<evidence type="ECO:0000256" key="1">
    <source>
        <dbReference type="SAM" id="MobiDB-lite"/>
    </source>
</evidence>
<proteinExistence type="predicted"/>
<dbReference type="EMBL" id="JBHSMJ010000018">
    <property type="protein sequence ID" value="MFC5449453.1"/>
    <property type="molecule type" value="Genomic_DNA"/>
</dbReference>
<accession>A0ABW0K9I3</accession>
<evidence type="ECO:0000313" key="2">
    <source>
        <dbReference type="EMBL" id="MFC5449453.1"/>
    </source>
</evidence>
<feature type="compositionally biased region" description="Basic and acidic residues" evidence="1">
    <location>
        <begin position="30"/>
        <end position="42"/>
    </location>
</feature>
<gene>
    <name evidence="2" type="ORF">ACFPOG_14380</name>
</gene>
<name>A0ABW0K9I3_9BACL</name>
<feature type="compositionally biased region" description="Basic residues" evidence="1">
    <location>
        <begin position="8"/>
        <end position="29"/>
    </location>
</feature>
<protein>
    <submittedName>
        <fullName evidence="2">Uncharacterized protein</fullName>
    </submittedName>
</protein>
<keyword evidence="3" id="KW-1185">Reference proteome</keyword>
<feature type="region of interest" description="Disordered" evidence="1">
    <location>
        <begin position="111"/>
        <end position="138"/>
    </location>
</feature>
<feature type="compositionally biased region" description="Basic and acidic residues" evidence="1">
    <location>
        <begin position="111"/>
        <end position="128"/>
    </location>
</feature>
<sequence length="138" mass="16280">MREGRHEHKEHKEHHGHRGHGEHREHRRHDKADKHKFKEGSEQRFQSAQTFRRGRAIAFLEKLNVKRSTLQQQLYQPEFEAIKQVISGELKAVDTIIQEFIYTFELRELSSEQEQDQVHEQGQPHEDEQGSQANSPGA</sequence>
<reference evidence="3" key="1">
    <citation type="journal article" date="2019" name="Int. J. Syst. Evol. Microbiol.">
        <title>The Global Catalogue of Microorganisms (GCM) 10K type strain sequencing project: providing services to taxonomists for standard genome sequencing and annotation.</title>
        <authorList>
            <consortium name="The Broad Institute Genomics Platform"/>
            <consortium name="The Broad Institute Genome Sequencing Center for Infectious Disease"/>
            <person name="Wu L."/>
            <person name="Ma J."/>
        </authorList>
    </citation>
    <scope>NUCLEOTIDE SEQUENCE [LARGE SCALE GENOMIC DNA]</scope>
    <source>
        <strain evidence="3">KACC 11904</strain>
    </source>
</reference>
<organism evidence="2 3">
    <name type="scientific">Paenibacillus aestuarii</name>
    <dbReference type="NCBI Taxonomy" id="516965"/>
    <lineage>
        <taxon>Bacteria</taxon>
        <taxon>Bacillati</taxon>
        <taxon>Bacillota</taxon>
        <taxon>Bacilli</taxon>
        <taxon>Bacillales</taxon>
        <taxon>Paenibacillaceae</taxon>
        <taxon>Paenibacillus</taxon>
    </lineage>
</organism>
<dbReference type="Proteomes" id="UP001596044">
    <property type="component" value="Unassembled WGS sequence"/>
</dbReference>
<feature type="region of interest" description="Disordered" evidence="1">
    <location>
        <begin position="1"/>
        <end position="50"/>
    </location>
</feature>
<dbReference type="RefSeq" id="WP_270884527.1">
    <property type="nucleotide sequence ID" value="NZ_JAQFVF010000071.1"/>
</dbReference>
<comment type="caution">
    <text evidence="2">The sequence shown here is derived from an EMBL/GenBank/DDBJ whole genome shotgun (WGS) entry which is preliminary data.</text>
</comment>